<dbReference type="AlphaFoldDB" id="A0A6B8VVS3"/>
<evidence type="ECO:0000256" key="6">
    <source>
        <dbReference type="ARBA" id="ARBA00023288"/>
    </source>
</evidence>
<dbReference type="EMBL" id="CP046452">
    <property type="protein sequence ID" value="QGU02786.1"/>
    <property type="molecule type" value="Genomic_DNA"/>
</dbReference>
<keyword evidence="6 8" id="KW-0449">Lipoprotein</keyword>
<name>A0A6B8VVS3_9CORY</name>
<keyword evidence="5" id="KW-0564">Palmitate</keyword>
<evidence type="ECO:0000256" key="5">
    <source>
        <dbReference type="ARBA" id="ARBA00023139"/>
    </source>
</evidence>
<evidence type="ECO:0000313" key="9">
    <source>
        <dbReference type="Proteomes" id="UP000427071"/>
    </source>
</evidence>
<dbReference type="PROSITE" id="PS51257">
    <property type="entry name" value="PROKAR_LIPOPROTEIN"/>
    <property type="match status" value="1"/>
</dbReference>
<dbReference type="Proteomes" id="UP000427071">
    <property type="component" value="Chromosome"/>
</dbReference>
<dbReference type="PANTHER" id="PTHR30429">
    <property type="entry name" value="D-METHIONINE-BINDING LIPOPROTEIN METQ"/>
    <property type="match status" value="1"/>
</dbReference>
<evidence type="ECO:0000256" key="7">
    <source>
        <dbReference type="SAM" id="SignalP"/>
    </source>
</evidence>
<dbReference type="Pfam" id="PF03180">
    <property type="entry name" value="Lipoprotein_9"/>
    <property type="match status" value="1"/>
</dbReference>
<evidence type="ECO:0000256" key="2">
    <source>
        <dbReference type="ARBA" id="ARBA00008973"/>
    </source>
</evidence>
<comment type="subcellular location">
    <subcellularLocation>
        <location evidence="1">Membrane</location>
        <topology evidence="1">Lipid-anchor</topology>
    </subcellularLocation>
</comment>
<dbReference type="RefSeq" id="WP_156193134.1">
    <property type="nucleotide sequence ID" value="NZ_CP046452.1"/>
</dbReference>
<evidence type="ECO:0000256" key="3">
    <source>
        <dbReference type="ARBA" id="ARBA00022729"/>
    </source>
</evidence>
<dbReference type="InterPro" id="IPR004872">
    <property type="entry name" value="Lipoprotein_NlpA"/>
</dbReference>
<dbReference type="KEGG" id="ckw:CKALI_09655"/>
<dbReference type="Gene3D" id="3.40.190.10">
    <property type="entry name" value="Periplasmic binding protein-like II"/>
    <property type="match status" value="2"/>
</dbReference>
<protein>
    <submittedName>
        <fullName evidence="8">D-methionine-binding lipoprotein MetQ</fullName>
    </submittedName>
</protein>
<keyword evidence="9" id="KW-1185">Reference proteome</keyword>
<proteinExistence type="inferred from homology"/>
<feature type="chain" id="PRO_5039409174" evidence="7">
    <location>
        <begin position="23"/>
        <end position="288"/>
    </location>
</feature>
<sequence>MNLRRTAALGLATILAATSLTACGRGASDTDAIKLGTTEADMGYWSVFIDEADKAGLKIETKQFADYNTPNRALAEGEIDANLFQHLKFLSEHNAASGDNLLPIGSTQIVPLALYWKGHNSIDGIEGQDVAVPNDPSNQGRAINVLVQAGLITLKTPGLVTPTPADIDEAASKVKIVAVDSAQTPAVYNEGKPAVINNTFLERASIDPGLAVFKDDPNSTEAEPYINAIVVREDKVNDEKLAKLVDVYHTEAVQKALAEDSKGTSVEVKRDKEDLKKIVERLEADAKK</sequence>
<feature type="signal peptide" evidence="7">
    <location>
        <begin position="1"/>
        <end position="22"/>
    </location>
</feature>
<evidence type="ECO:0000313" key="8">
    <source>
        <dbReference type="EMBL" id="QGU02786.1"/>
    </source>
</evidence>
<keyword evidence="3 7" id="KW-0732">Signal</keyword>
<reference evidence="9" key="1">
    <citation type="submission" date="2019-11" db="EMBL/GenBank/DDBJ databases">
        <title>Complete genome sequence of Corynebacterium kalinowskii 1959, a novel Corynebacterium species isolated from soil of a small paddock in Vilsendorf, Germany.</title>
        <authorList>
            <person name="Schaffert L."/>
            <person name="Ruwe M."/>
            <person name="Milse J."/>
            <person name="Hanuschka K."/>
            <person name="Ortseifen V."/>
            <person name="Droste J."/>
            <person name="Brandt D."/>
            <person name="Schlueter L."/>
            <person name="Kutter Y."/>
            <person name="Vinke S."/>
            <person name="Viehoefer P."/>
            <person name="Jacob L."/>
            <person name="Luebke N.-C."/>
            <person name="Schulte-Berndt E."/>
            <person name="Hain C."/>
            <person name="Linder M."/>
            <person name="Schmidt P."/>
            <person name="Wollenschlaeger L."/>
            <person name="Luttermann T."/>
            <person name="Thieme E."/>
            <person name="Hassa J."/>
            <person name="Haak M."/>
            <person name="Wittchen M."/>
            <person name="Mentz A."/>
            <person name="Persicke M."/>
            <person name="Busche T."/>
            <person name="Ruckert C."/>
        </authorList>
    </citation>
    <scope>NUCLEOTIDE SEQUENCE [LARGE SCALE GENOMIC DNA]</scope>
    <source>
        <strain evidence="9">1959</strain>
    </source>
</reference>
<dbReference type="SUPFAM" id="SSF53850">
    <property type="entry name" value="Periplasmic binding protein-like II"/>
    <property type="match status" value="1"/>
</dbReference>
<dbReference type="GO" id="GO:0016020">
    <property type="term" value="C:membrane"/>
    <property type="evidence" value="ECO:0007669"/>
    <property type="project" value="UniProtKB-SubCell"/>
</dbReference>
<organism evidence="8 9">
    <name type="scientific">Corynebacterium kalinowskii</name>
    <dbReference type="NCBI Taxonomy" id="2675216"/>
    <lineage>
        <taxon>Bacteria</taxon>
        <taxon>Bacillati</taxon>
        <taxon>Actinomycetota</taxon>
        <taxon>Actinomycetes</taxon>
        <taxon>Mycobacteriales</taxon>
        <taxon>Corynebacteriaceae</taxon>
        <taxon>Corynebacterium</taxon>
    </lineage>
</organism>
<keyword evidence="4" id="KW-0472">Membrane</keyword>
<evidence type="ECO:0000256" key="4">
    <source>
        <dbReference type="ARBA" id="ARBA00023136"/>
    </source>
</evidence>
<comment type="similarity">
    <text evidence="2">Belongs to the NlpA lipoprotein family.</text>
</comment>
<dbReference type="PANTHER" id="PTHR30429:SF3">
    <property type="entry name" value="LIPOPROTEIN"/>
    <property type="match status" value="1"/>
</dbReference>
<gene>
    <name evidence="8" type="primary">metQ</name>
    <name evidence="8" type="ORF">CKALI_09655</name>
</gene>
<accession>A0A6B8VVS3</accession>
<evidence type="ECO:0000256" key="1">
    <source>
        <dbReference type="ARBA" id="ARBA00004635"/>
    </source>
</evidence>